<dbReference type="OrthoDB" id="9792415at2"/>
<accession>A0A222VL70</accession>
<dbReference type="Proteomes" id="UP000199494">
    <property type="component" value="Unassembled WGS sequence"/>
</dbReference>
<name>A0A222VL70_9PSEU</name>
<dbReference type="RefSeq" id="WP_091799449.1">
    <property type="nucleotide sequence ID" value="NZ_CP016353.1"/>
</dbReference>
<keyword evidence="2" id="KW-1185">Reference proteome</keyword>
<dbReference type="PANTHER" id="PTHR31527">
    <property type="entry name" value="RE64534P"/>
    <property type="match status" value="1"/>
</dbReference>
<organism evidence="1 2">
    <name type="scientific">Prauserella marina</name>
    <dbReference type="NCBI Taxonomy" id="530584"/>
    <lineage>
        <taxon>Bacteria</taxon>
        <taxon>Bacillati</taxon>
        <taxon>Actinomycetota</taxon>
        <taxon>Actinomycetes</taxon>
        <taxon>Pseudonocardiales</taxon>
        <taxon>Pseudonocardiaceae</taxon>
        <taxon>Prauserella</taxon>
    </lineage>
</organism>
<dbReference type="STRING" id="530584.SAMN05421630_102171"/>
<dbReference type="Pfam" id="PF09347">
    <property type="entry name" value="DUF1989"/>
    <property type="match status" value="1"/>
</dbReference>
<dbReference type="PANTHER" id="PTHR31527:SF0">
    <property type="entry name" value="RE64534P"/>
    <property type="match status" value="1"/>
</dbReference>
<sequence>MGPRPAYQASEGSALAVDRGFYDRLAESEDRRENVERFVVPIRSGRAWEVEAGQICRISTPEGAQVGDFNVWNRHNPRERLWAARTRQLQAAHVTRHDRLWSTLPYLRPLLTIVNDTLESYGVDSDGGRVHDLLGTRCDPYVNRMLTGEDADVHCHSNLVRAVLPYGLTEFDVHDVLNIFQCTGLTEDDRYFMQPSPAKPGDFFEFFAEQDLLCALSTCPGGDLSIPLWGPDARDPIEVCRPLAVEVFQPDADLTADWKPPAVAAYGGLHGLVKS</sequence>
<gene>
    <name evidence="1" type="ORF">SAMN05421630_102171</name>
</gene>
<evidence type="ECO:0000313" key="2">
    <source>
        <dbReference type="Proteomes" id="UP000199494"/>
    </source>
</evidence>
<evidence type="ECO:0000313" key="1">
    <source>
        <dbReference type="EMBL" id="SDC45445.1"/>
    </source>
</evidence>
<dbReference type="InterPro" id="IPR018959">
    <property type="entry name" value="DUF1989"/>
</dbReference>
<reference evidence="1 2" key="1">
    <citation type="submission" date="2016-10" db="EMBL/GenBank/DDBJ databases">
        <authorList>
            <person name="de Groot N.N."/>
        </authorList>
    </citation>
    <scope>NUCLEOTIDE SEQUENCE [LARGE SCALE GENOMIC DNA]</scope>
    <source>
        <strain evidence="1 2">CGMCC 4.5506</strain>
    </source>
</reference>
<proteinExistence type="predicted"/>
<dbReference type="AlphaFoldDB" id="A0A222VL70"/>
<dbReference type="KEGG" id="pmad:BAY61_05820"/>
<protein>
    <submittedName>
        <fullName evidence="1">Uncharacterized protein</fullName>
    </submittedName>
</protein>
<dbReference type="EMBL" id="FMZE01000002">
    <property type="protein sequence ID" value="SDC45445.1"/>
    <property type="molecule type" value="Genomic_DNA"/>
</dbReference>